<comment type="caution">
    <text evidence="2">The sequence shown here is derived from an EMBL/GenBank/DDBJ whole genome shotgun (WGS) entry which is preliminary data.</text>
</comment>
<evidence type="ECO:0000259" key="1">
    <source>
        <dbReference type="Pfam" id="PF06983"/>
    </source>
</evidence>
<evidence type="ECO:0000313" key="2">
    <source>
        <dbReference type="EMBL" id="GAA4314764.1"/>
    </source>
</evidence>
<dbReference type="InterPro" id="IPR009725">
    <property type="entry name" value="3_dmu_93_MTrfase"/>
</dbReference>
<dbReference type="InterPro" id="IPR029068">
    <property type="entry name" value="Glyas_Bleomycin-R_OHBP_Dase"/>
</dbReference>
<organism evidence="2 3">
    <name type="scientific">Mucilaginibacter gynuensis</name>
    <dbReference type="NCBI Taxonomy" id="1302236"/>
    <lineage>
        <taxon>Bacteria</taxon>
        <taxon>Pseudomonadati</taxon>
        <taxon>Bacteroidota</taxon>
        <taxon>Sphingobacteriia</taxon>
        <taxon>Sphingobacteriales</taxon>
        <taxon>Sphingobacteriaceae</taxon>
        <taxon>Mucilaginibacter</taxon>
    </lineage>
</organism>
<dbReference type="Pfam" id="PF06983">
    <property type="entry name" value="3-dmu-9_3-mt"/>
    <property type="match status" value="1"/>
</dbReference>
<proteinExistence type="predicted"/>
<dbReference type="CDD" id="cd06588">
    <property type="entry name" value="PhnB_like"/>
    <property type="match status" value="1"/>
</dbReference>
<keyword evidence="3" id="KW-1185">Reference proteome</keyword>
<protein>
    <submittedName>
        <fullName evidence="2">VOC family protein</fullName>
    </submittedName>
</protein>
<name>A0ABP8G0C7_9SPHI</name>
<gene>
    <name evidence="2" type="ORF">GCM10023149_11020</name>
</gene>
<feature type="domain" description="PhnB-like" evidence="1">
    <location>
        <begin position="2"/>
        <end position="109"/>
    </location>
</feature>
<dbReference type="PIRSF" id="PIRSF021700">
    <property type="entry name" value="3_dmu_93_MTrfase"/>
    <property type="match status" value="1"/>
</dbReference>
<dbReference type="SUPFAM" id="SSF54593">
    <property type="entry name" value="Glyoxalase/Bleomycin resistance protein/Dihydroxybiphenyl dioxygenase"/>
    <property type="match status" value="1"/>
</dbReference>
<dbReference type="Gene3D" id="3.10.180.10">
    <property type="entry name" value="2,3-Dihydroxybiphenyl 1,2-Dioxygenase, domain 1"/>
    <property type="match status" value="1"/>
</dbReference>
<dbReference type="Proteomes" id="UP001500582">
    <property type="component" value="Unassembled WGS sequence"/>
</dbReference>
<evidence type="ECO:0000313" key="3">
    <source>
        <dbReference type="Proteomes" id="UP001500582"/>
    </source>
</evidence>
<dbReference type="RefSeq" id="WP_345210007.1">
    <property type="nucleotide sequence ID" value="NZ_BAABFT010000002.1"/>
</dbReference>
<reference evidence="3" key="1">
    <citation type="journal article" date="2019" name="Int. J. Syst. Evol. Microbiol.">
        <title>The Global Catalogue of Microorganisms (GCM) 10K type strain sequencing project: providing services to taxonomists for standard genome sequencing and annotation.</title>
        <authorList>
            <consortium name="The Broad Institute Genomics Platform"/>
            <consortium name="The Broad Institute Genome Sequencing Center for Infectious Disease"/>
            <person name="Wu L."/>
            <person name="Ma J."/>
        </authorList>
    </citation>
    <scope>NUCLEOTIDE SEQUENCE [LARGE SCALE GENOMIC DNA]</scope>
    <source>
        <strain evidence="3">JCM 17705</strain>
    </source>
</reference>
<sequence length="149" mass="16893">MKKITPFLWFNNNAEEAIDFYTAVFKNSEKFSVTRAGGNVLTATFKLEDQEFIALNGGPHFTFTEAVSFSIDCKSQEEVDHYWEKLSEGGQKSRCGWLKDPFGLSWQVVPTRLVELLQDKDAAKAQRVMQAMMQMDKIIISDLEDAAKG</sequence>
<accession>A0ABP8G0C7</accession>
<dbReference type="InterPro" id="IPR028973">
    <property type="entry name" value="PhnB-like"/>
</dbReference>
<dbReference type="EMBL" id="BAABFT010000002">
    <property type="protein sequence ID" value="GAA4314764.1"/>
    <property type="molecule type" value="Genomic_DNA"/>
</dbReference>
<dbReference type="PANTHER" id="PTHR33990">
    <property type="entry name" value="PROTEIN YJDN-RELATED"/>
    <property type="match status" value="1"/>
</dbReference>